<organism evidence="3 4">
    <name type="scientific">Blastomyces gilchristii (strain SLH14081)</name>
    <name type="common">Blastomyces dermatitidis</name>
    <dbReference type="NCBI Taxonomy" id="559298"/>
    <lineage>
        <taxon>Eukaryota</taxon>
        <taxon>Fungi</taxon>
        <taxon>Dikarya</taxon>
        <taxon>Ascomycota</taxon>
        <taxon>Pezizomycotina</taxon>
        <taxon>Eurotiomycetes</taxon>
        <taxon>Eurotiomycetidae</taxon>
        <taxon>Onygenales</taxon>
        <taxon>Ajellomycetaceae</taxon>
        <taxon>Blastomyces</taxon>
    </lineage>
</organism>
<dbReference type="GO" id="GO:0005737">
    <property type="term" value="C:cytoplasm"/>
    <property type="evidence" value="ECO:0007669"/>
    <property type="project" value="TreeGrafter"/>
</dbReference>
<evidence type="ECO:0000259" key="2">
    <source>
        <dbReference type="Pfam" id="PF03959"/>
    </source>
</evidence>
<dbReference type="STRING" id="559298.A0A179UUX8"/>
<dbReference type="Gene3D" id="3.40.50.1820">
    <property type="entry name" value="alpha/beta hydrolase"/>
    <property type="match status" value="1"/>
</dbReference>
<proteinExistence type="predicted"/>
<dbReference type="InterPro" id="IPR029058">
    <property type="entry name" value="AB_hydrolase_fold"/>
</dbReference>
<dbReference type="EMBL" id="GG657461">
    <property type="protein sequence ID" value="OAT10958.1"/>
    <property type="molecule type" value="Genomic_DNA"/>
</dbReference>
<dbReference type="PANTHER" id="PTHR48070:SF6">
    <property type="entry name" value="ESTERASE OVCA2"/>
    <property type="match status" value="1"/>
</dbReference>
<reference evidence="4" key="1">
    <citation type="journal article" date="2015" name="PLoS Genet.">
        <title>The dynamic genome and transcriptome of the human fungal pathogen Blastomyces and close relative Emmonsia.</title>
        <authorList>
            <person name="Munoz J.F."/>
            <person name="Gauthier G.M."/>
            <person name="Desjardins C.A."/>
            <person name="Gallo J.E."/>
            <person name="Holder J."/>
            <person name="Sullivan T.D."/>
            <person name="Marty A.J."/>
            <person name="Carmen J.C."/>
            <person name="Chen Z."/>
            <person name="Ding L."/>
            <person name="Gujja S."/>
            <person name="Magrini V."/>
            <person name="Misas E."/>
            <person name="Mitreva M."/>
            <person name="Priest M."/>
            <person name="Saif S."/>
            <person name="Whiston E.A."/>
            <person name="Young S."/>
            <person name="Zeng Q."/>
            <person name="Goldman W.E."/>
            <person name="Mardis E.R."/>
            <person name="Taylor J.W."/>
            <person name="McEwen J.G."/>
            <person name="Clay O.K."/>
            <person name="Klein B.S."/>
            <person name="Cuomo C.A."/>
        </authorList>
    </citation>
    <scope>NUCLEOTIDE SEQUENCE [LARGE SCALE GENOMIC DNA]</scope>
    <source>
        <strain evidence="4">SLH14081</strain>
    </source>
</reference>
<dbReference type="RefSeq" id="XP_002623283.2">
    <property type="nucleotide sequence ID" value="XM_002623237.2"/>
</dbReference>
<dbReference type="InterPro" id="IPR005645">
    <property type="entry name" value="FSH-like_dom"/>
</dbReference>
<dbReference type="Proteomes" id="UP000002038">
    <property type="component" value="Unassembled WGS sequence"/>
</dbReference>
<accession>A0A179UUX8</accession>
<dbReference type="Pfam" id="PF03959">
    <property type="entry name" value="FSH1"/>
    <property type="match status" value="1"/>
</dbReference>
<protein>
    <submittedName>
        <fullName evidence="3">Dihydrofolate reductase</fullName>
    </submittedName>
</protein>
<dbReference type="OrthoDB" id="2094269at2759"/>
<sequence>MSVIHHRDGHCPLEVCPLLIRLKIRLQSSLKKHIPYMLWYSHAARHIRSLTNEPNTRFRPAPSTYPHFTSTAITMAPQTPAQSKAPLKVLMLHGYTQSGPLFRAKTRALEKHLKKSFPLHAITLLYPTGPLHLSPSDIPDFQPSSTASTEANDADQPECYAWWRRSSTANPPEYVGLDEGFEAVARVLAEEGPFDGVFGFSQGAAFAAIVASLLEPERKASFKYFADIKRNSNTPVLPSDAGDPATGIAFPASFENLTHPPFKFAICYSGFIAPGARYRAFYERPKIQTPVLHVLGSLDAIVEEARSRMLISACEGDAEKEGKVIWHPGGHFLPSQRPYLDAAVRFIRECLEQVDKQTGDGLEEKVEDMEMPF</sequence>
<dbReference type="PANTHER" id="PTHR48070">
    <property type="entry name" value="ESTERASE OVCA2"/>
    <property type="match status" value="1"/>
</dbReference>
<dbReference type="GO" id="GO:0005634">
    <property type="term" value="C:nucleus"/>
    <property type="evidence" value="ECO:0007669"/>
    <property type="project" value="TreeGrafter"/>
</dbReference>
<dbReference type="KEGG" id="bgh:BDBG_06722"/>
<dbReference type="GeneID" id="8503261"/>
<dbReference type="SUPFAM" id="SSF53474">
    <property type="entry name" value="alpha/beta-Hydrolases"/>
    <property type="match status" value="1"/>
</dbReference>
<evidence type="ECO:0000313" key="4">
    <source>
        <dbReference type="Proteomes" id="UP000002038"/>
    </source>
</evidence>
<keyword evidence="4" id="KW-1185">Reference proteome</keyword>
<evidence type="ECO:0000256" key="1">
    <source>
        <dbReference type="ARBA" id="ARBA00022801"/>
    </source>
</evidence>
<dbReference type="FunFam" id="3.40.50.1820:FF:000218">
    <property type="entry name" value="Dihydrofolate reductase"/>
    <property type="match status" value="1"/>
</dbReference>
<dbReference type="InterPro" id="IPR050593">
    <property type="entry name" value="LovG"/>
</dbReference>
<name>A0A179UUX8_BLAGS</name>
<dbReference type="AlphaFoldDB" id="A0A179UUX8"/>
<dbReference type="GO" id="GO:0016787">
    <property type="term" value="F:hydrolase activity"/>
    <property type="evidence" value="ECO:0007669"/>
    <property type="project" value="UniProtKB-KW"/>
</dbReference>
<dbReference type="VEuPathDB" id="FungiDB:BDBG_06722"/>
<evidence type="ECO:0000313" key="3">
    <source>
        <dbReference type="EMBL" id="OAT10958.1"/>
    </source>
</evidence>
<dbReference type="GO" id="GO:0019748">
    <property type="term" value="P:secondary metabolic process"/>
    <property type="evidence" value="ECO:0007669"/>
    <property type="project" value="TreeGrafter"/>
</dbReference>
<gene>
    <name evidence="3" type="ORF">BDBG_06722</name>
</gene>
<keyword evidence="1" id="KW-0378">Hydrolase</keyword>
<feature type="domain" description="Serine hydrolase" evidence="2">
    <location>
        <begin position="85"/>
        <end position="342"/>
    </location>
</feature>